<evidence type="ECO:0000313" key="1">
    <source>
        <dbReference type="EMBL" id="OUR81143.1"/>
    </source>
</evidence>
<gene>
    <name evidence="1" type="ORF">A9Q75_08455</name>
</gene>
<dbReference type="Proteomes" id="UP000243053">
    <property type="component" value="Unassembled WGS sequence"/>
</dbReference>
<comment type="caution">
    <text evidence="1">The sequence shown here is derived from an EMBL/GenBank/DDBJ whole genome shotgun (WGS) entry which is preliminary data.</text>
</comment>
<reference evidence="2" key="1">
    <citation type="journal article" date="2017" name="Proc. Natl. Acad. Sci. U.S.A.">
        <title>Simulation of Deepwater Horizon oil plume reveals substrate specialization within a complex community of hydrocarbon degraders.</title>
        <authorList>
            <person name="Hu P."/>
            <person name="Dubinsky E.A."/>
            <person name="Probst A.J."/>
            <person name="Wang J."/>
            <person name="Sieber C.M.K."/>
            <person name="Tom L.M."/>
            <person name="Gardinali P."/>
            <person name="Banfield J.F."/>
            <person name="Atlas R.M."/>
            <person name="Andersen G.L."/>
        </authorList>
    </citation>
    <scope>NUCLEOTIDE SEQUENCE [LARGE SCALE GENOMIC DNA]</scope>
</reference>
<evidence type="ECO:0000313" key="2">
    <source>
        <dbReference type="Proteomes" id="UP000243053"/>
    </source>
</evidence>
<sequence>MARIILCVLLISGCTSMYKTSHELFIDMMNDYIKLEKTLPELQAFSGKRIADQEFNMSVELLVDGDKNYHYALPNIFGRHCHYYLLVDSKTQLVKGWEFDRDKSNPKINCGASG</sequence>
<accession>A0A1Y5EEL5</accession>
<organism evidence="1 2">
    <name type="scientific">Colwellia psychrerythraea</name>
    <name type="common">Vibrio psychroerythus</name>
    <dbReference type="NCBI Taxonomy" id="28229"/>
    <lineage>
        <taxon>Bacteria</taxon>
        <taxon>Pseudomonadati</taxon>
        <taxon>Pseudomonadota</taxon>
        <taxon>Gammaproteobacteria</taxon>
        <taxon>Alteromonadales</taxon>
        <taxon>Colwelliaceae</taxon>
        <taxon>Colwellia</taxon>
    </lineage>
</organism>
<protein>
    <submittedName>
        <fullName evidence="1">Uncharacterized protein</fullName>
    </submittedName>
</protein>
<dbReference type="AlphaFoldDB" id="A0A1Y5EEL5"/>
<dbReference type="EMBL" id="MAAF01000053">
    <property type="protein sequence ID" value="OUR81143.1"/>
    <property type="molecule type" value="Genomic_DNA"/>
</dbReference>
<proteinExistence type="predicted"/>
<name>A0A1Y5EEL5_COLPS</name>